<feature type="binding site" evidence="6">
    <location>
        <begin position="264"/>
        <end position="265"/>
    </location>
    <ligand>
        <name>L-histidine</name>
        <dbReference type="ChEBI" id="CHEBI:57595"/>
    </ligand>
</feature>
<dbReference type="GO" id="GO:0005524">
    <property type="term" value="F:ATP binding"/>
    <property type="evidence" value="ECO:0007669"/>
    <property type="project" value="UniProtKB-UniRule"/>
</dbReference>
<feature type="binding site" evidence="6">
    <location>
        <position position="128"/>
    </location>
    <ligand>
        <name>L-histidine</name>
        <dbReference type="ChEBI" id="CHEBI:57595"/>
    </ligand>
</feature>
<dbReference type="GO" id="GO:0006427">
    <property type="term" value="P:histidyl-tRNA aminoacylation"/>
    <property type="evidence" value="ECO:0007669"/>
    <property type="project" value="UniProtKB-UniRule"/>
</dbReference>
<gene>
    <name evidence="5 8" type="primary">hisS</name>
    <name evidence="8" type="ORF">BUCINSTRO3249_0189</name>
</gene>
<dbReference type="InterPro" id="IPR015807">
    <property type="entry name" value="His-tRNA-ligase"/>
</dbReference>
<evidence type="ECO:0000313" key="8">
    <source>
        <dbReference type="EMBL" id="VAX76527.1"/>
    </source>
</evidence>
<keyword evidence="3 5" id="KW-0436">Ligase</keyword>
<dbReference type="NCBIfam" id="TIGR00442">
    <property type="entry name" value="hisS"/>
    <property type="match status" value="1"/>
</dbReference>
<evidence type="ECO:0000256" key="3">
    <source>
        <dbReference type="ARBA" id="ARBA00022598"/>
    </source>
</evidence>
<dbReference type="OrthoDB" id="9800814at2"/>
<dbReference type="InterPro" id="IPR004516">
    <property type="entry name" value="HisRS/HisZ"/>
</dbReference>
<keyword evidence="5" id="KW-0963">Cytoplasm</keyword>
<evidence type="ECO:0000259" key="7">
    <source>
        <dbReference type="PROSITE" id="PS50862"/>
    </source>
</evidence>
<feature type="binding site" evidence="6">
    <location>
        <position position="114"/>
    </location>
    <ligand>
        <name>L-histidine</name>
        <dbReference type="ChEBI" id="CHEBI:57595"/>
    </ligand>
</feature>
<comment type="subunit">
    <text evidence="2 5">Homodimer.</text>
</comment>
<dbReference type="InterPro" id="IPR041715">
    <property type="entry name" value="HisRS-like_core"/>
</dbReference>
<dbReference type="SUPFAM" id="SSF55681">
    <property type="entry name" value="Class II aaRS and biotin synthetases"/>
    <property type="match status" value="1"/>
</dbReference>
<dbReference type="EC" id="6.1.1.21" evidence="5"/>
<protein>
    <recommendedName>
        <fullName evidence="5">Histidine--tRNA ligase</fullName>
        <ecNumber evidence="5">6.1.1.21</ecNumber>
    </recommendedName>
    <alternativeName>
        <fullName evidence="5">Histidyl-tRNA synthetase</fullName>
        <shortName evidence="5">HisRS</shortName>
    </alternativeName>
</protein>
<feature type="binding site" evidence="6">
    <location>
        <begin position="83"/>
        <end position="85"/>
    </location>
    <ligand>
        <name>L-histidine</name>
        <dbReference type="ChEBI" id="CHEBI:57595"/>
    </ligand>
</feature>
<evidence type="ECO:0000256" key="4">
    <source>
        <dbReference type="ARBA" id="ARBA00023146"/>
    </source>
</evidence>
<reference evidence="9" key="1">
    <citation type="submission" date="2018-09" db="EMBL/GenBank/DDBJ databases">
        <authorList>
            <person name="Manzano-Marin A."/>
            <person name="Manzano-Marin A."/>
        </authorList>
    </citation>
    <scope>NUCLEOTIDE SEQUENCE [LARGE SCALE GENOMIC DNA]</scope>
    <source>
        <strain evidence="9">BuCistrobi</strain>
    </source>
</reference>
<dbReference type="PANTHER" id="PTHR43707:SF1">
    <property type="entry name" value="HISTIDINE--TRNA LIGASE, MITOCHONDRIAL-RELATED"/>
    <property type="match status" value="1"/>
</dbReference>
<keyword evidence="4 5" id="KW-0030">Aminoacyl-tRNA synthetase</keyword>
<dbReference type="PANTHER" id="PTHR43707">
    <property type="entry name" value="HISTIDYL-TRNA SYNTHETASE"/>
    <property type="match status" value="1"/>
</dbReference>
<dbReference type="RefSeq" id="WP_158349069.1">
    <property type="nucleotide sequence ID" value="NZ_LR025085.1"/>
</dbReference>
<comment type="catalytic activity">
    <reaction evidence="5">
        <text>tRNA(His) + L-histidine + ATP = L-histidyl-tRNA(His) + AMP + diphosphate + H(+)</text>
        <dbReference type="Rhea" id="RHEA:17313"/>
        <dbReference type="Rhea" id="RHEA-COMP:9665"/>
        <dbReference type="Rhea" id="RHEA-COMP:9689"/>
        <dbReference type="ChEBI" id="CHEBI:15378"/>
        <dbReference type="ChEBI" id="CHEBI:30616"/>
        <dbReference type="ChEBI" id="CHEBI:33019"/>
        <dbReference type="ChEBI" id="CHEBI:57595"/>
        <dbReference type="ChEBI" id="CHEBI:78442"/>
        <dbReference type="ChEBI" id="CHEBI:78527"/>
        <dbReference type="ChEBI" id="CHEBI:456215"/>
        <dbReference type="EC" id="6.1.1.21"/>
    </reaction>
</comment>
<evidence type="ECO:0000256" key="1">
    <source>
        <dbReference type="ARBA" id="ARBA00008226"/>
    </source>
</evidence>
<feature type="domain" description="Aminoacyl-transfer RNA synthetases class-II family profile" evidence="7">
    <location>
        <begin position="25"/>
        <end position="317"/>
    </location>
</feature>
<dbReference type="EMBL" id="LR025085">
    <property type="protein sequence ID" value="VAX76527.1"/>
    <property type="molecule type" value="Genomic_DNA"/>
</dbReference>
<keyword evidence="5" id="KW-0648">Protein biosynthesis</keyword>
<dbReference type="Pfam" id="PF13393">
    <property type="entry name" value="tRNA-synt_His"/>
    <property type="match status" value="1"/>
</dbReference>
<dbReference type="STRING" id="1921549.GCA_900128825_00188"/>
<dbReference type="InterPro" id="IPR006195">
    <property type="entry name" value="aa-tRNA-synth_II"/>
</dbReference>
<dbReference type="HAMAP" id="MF_00127">
    <property type="entry name" value="His_tRNA_synth"/>
    <property type="match status" value="1"/>
</dbReference>
<evidence type="ECO:0000256" key="2">
    <source>
        <dbReference type="ARBA" id="ARBA00011738"/>
    </source>
</evidence>
<feature type="binding site" evidence="6">
    <location>
        <position position="260"/>
    </location>
    <ligand>
        <name>L-histidine</name>
        <dbReference type="ChEBI" id="CHEBI:57595"/>
    </ligand>
</feature>
<comment type="similarity">
    <text evidence="1 5">Belongs to the class-II aminoacyl-tRNA synthetase family.</text>
</comment>
<evidence type="ECO:0000256" key="6">
    <source>
        <dbReference type="PIRSR" id="PIRSR001549-1"/>
    </source>
</evidence>
<organism evidence="8 9">
    <name type="scientific">Buchnera aphidicola</name>
    <name type="common">Cinara strobi</name>
    <dbReference type="NCBI Taxonomy" id="1921549"/>
    <lineage>
        <taxon>Bacteria</taxon>
        <taxon>Pseudomonadati</taxon>
        <taxon>Pseudomonadota</taxon>
        <taxon>Gammaproteobacteria</taxon>
        <taxon>Enterobacterales</taxon>
        <taxon>Erwiniaceae</taxon>
        <taxon>Buchnera</taxon>
    </lineage>
</organism>
<keyword evidence="5" id="KW-0067">ATP-binding</keyword>
<name>A0A3B1E7U9_9GAMM</name>
<dbReference type="Gene3D" id="3.30.930.10">
    <property type="entry name" value="Bira Bifunctional Protein, Domain 2"/>
    <property type="match status" value="1"/>
</dbReference>
<dbReference type="GO" id="GO:0004821">
    <property type="term" value="F:histidine-tRNA ligase activity"/>
    <property type="evidence" value="ECO:0007669"/>
    <property type="project" value="UniProtKB-UniRule"/>
</dbReference>
<dbReference type="PROSITE" id="PS50862">
    <property type="entry name" value="AA_TRNA_LIGASE_II"/>
    <property type="match status" value="1"/>
</dbReference>
<accession>A0A3B1E7U9</accession>
<dbReference type="InterPro" id="IPR045864">
    <property type="entry name" value="aa-tRNA-synth_II/BPL/LPL"/>
</dbReference>
<dbReference type="Proteomes" id="UP000271849">
    <property type="component" value="Chromosome"/>
</dbReference>
<evidence type="ECO:0000256" key="5">
    <source>
        <dbReference type="HAMAP-Rule" id="MF_00127"/>
    </source>
</evidence>
<feature type="binding site" evidence="6">
    <location>
        <position position="132"/>
    </location>
    <ligand>
        <name>L-histidine</name>
        <dbReference type="ChEBI" id="CHEBI:57595"/>
    </ligand>
</feature>
<dbReference type="AlphaFoldDB" id="A0A3B1E7U9"/>
<comment type="subcellular location">
    <subcellularLocation>
        <location evidence="5">Cytoplasm</location>
    </subcellularLocation>
</comment>
<dbReference type="GO" id="GO:0005737">
    <property type="term" value="C:cytoplasm"/>
    <property type="evidence" value="ECO:0007669"/>
    <property type="project" value="UniProtKB-SubCell"/>
</dbReference>
<dbReference type="PIRSF" id="PIRSF001549">
    <property type="entry name" value="His-tRNA_synth"/>
    <property type="match status" value="1"/>
</dbReference>
<keyword evidence="5" id="KW-0547">Nucleotide-binding</keyword>
<evidence type="ECO:0000313" key="9">
    <source>
        <dbReference type="Proteomes" id="UP000271849"/>
    </source>
</evidence>
<proteinExistence type="inferred from homology"/>
<dbReference type="CDD" id="cd00773">
    <property type="entry name" value="HisRS-like_core"/>
    <property type="match status" value="1"/>
</dbReference>
<sequence length="425" mass="49930">MGTVYRSIRGMHDFLPVEATYSHSIEEYIKNILHHHAYFEIRFPVVEETGLFKKAIGKNTDIINKEMYNFYDKKKKTISLRPEGTVSCIRACIQNNMFYQSQVQKLWYHGPMFRYERPQKGRFRQFYQLGVEYFGCNDIVVDYEIIILTVNILKNLNLLSNVKLEINSIGTLKDRKNFSLVLKKFFQKHIIHLTKHEKNLLSRNPIRILDSKNQNIVKLLKLAPKLNNYLSKSSYTRFEQLCNLLNSSKIDFIINHQLVRGLDYYNDTVFEWKSKDNLGSNHAVCSGGRYDNLIEYLGGKKNSAMGFAIGIERLLIIKKSVDTFYFNYLTIDINVLVVEVAYLMLAINVSEKLRLTWPDLKINTCLQVVKKKNYTKFSKNIKSKFLLVFSSRALNMNKILIKNMFHKETYIPLNRIFQNPCIFKK</sequence>